<gene>
    <name evidence="5" type="ORF">LITE_LOCUS29106</name>
</gene>
<evidence type="ECO:0000313" key="6">
    <source>
        <dbReference type="Proteomes" id="UP001154282"/>
    </source>
</evidence>
<dbReference type="GO" id="GO:0008234">
    <property type="term" value="F:cysteine-type peptidase activity"/>
    <property type="evidence" value="ECO:0007669"/>
    <property type="project" value="InterPro"/>
</dbReference>
<evidence type="ECO:0000256" key="3">
    <source>
        <dbReference type="ARBA" id="ARBA00022801"/>
    </source>
</evidence>
<organism evidence="5 6">
    <name type="scientific">Linum tenue</name>
    <dbReference type="NCBI Taxonomy" id="586396"/>
    <lineage>
        <taxon>Eukaryota</taxon>
        <taxon>Viridiplantae</taxon>
        <taxon>Streptophyta</taxon>
        <taxon>Embryophyta</taxon>
        <taxon>Tracheophyta</taxon>
        <taxon>Spermatophyta</taxon>
        <taxon>Magnoliopsida</taxon>
        <taxon>eudicotyledons</taxon>
        <taxon>Gunneridae</taxon>
        <taxon>Pentapetalae</taxon>
        <taxon>rosids</taxon>
        <taxon>fabids</taxon>
        <taxon>Malpighiales</taxon>
        <taxon>Linaceae</taxon>
        <taxon>Linum</taxon>
    </lineage>
</organism>
<dbReference type="Proteomes" id="UP001154282">
    <property type="component" value="Unassembled WGS sequence"/>
</dbReference>
<feature type="domain" description="Ubiquitin-like protease family profile" evidence="4">
    <location>
        <begin position="1"/>
        <end position="177"/>
    </location>
</feature>
<dbReference type="InterPro" id="IPR038765">
    <property type="entry name" value="Papain-like_cys_pep_sf"/>
</dbReference>
<comment type="similarity">
    <text evidence="1">Belongs to the peptidase C48 family.</text>
</comment>
<dbReference type="Gene3D" id="3.40.395.10">
    <property type="entry name" value="Adenoviral Proteinase, Chain A"/>
    <property type="match status" value="1"/>
</dbReference>
<keyword evidence="3" id="KW-0378">Hydrolase</keyword>
<dbReference type="InterPro" id="IPR003653">
    <property type="entry name" value="Peptidase_C48_C"/>
</dbReference>
<dbReference type="SUPFAM" id="SSF54001">
    <property type="entry name" value="Cysteine proteinases"/>
    <property type="match status" value="1"/>
</dbReference>
<evidence type="ECO:0000256" key="1">
    <source>
        <dbReference type="ARBA" id="ARBA00005234"/>
    </source>
</evidence>
<dbReference type="EMBL" id="CAMGYJ010000007">
    <property type="protein sequence ID" value="CAI0446659.1"/>
    <property type="molecule type" value="Genomic_DNA"/>
</dbReference>
<dbReference type="Pfam" id="PF02902">
    <property type="entry name" value="Peptidase_C48"/>
    <property type="match status" value="1"/>
</dbReference>
<evidence type="ECO:0000259" key="4">
    <source>
        <dbReference type="PROSITE" id="PS50600"/>
    </source>
</evidence>
<feature type="non-terminal residue" evidence="5">
    <location>
        <position position="184"/>
    </location>
</feature>
<dbReference type="PROSITE" id="PS50600">
    <property type="entry name" value="ULP_PROTEASE"/>
    <property type="match status" value="1"/>
</dbReference>
<reference evidence="5" key="1">
    <citation type="submission" date="2022-08" db="EMBL/GenBank/DDBJ databases">
        <authorList>
            <person name="Gutierrez-Valencia J."/>
        </authorList>
    </citation>
    <scope>NUCLEOTIDE SEQUENCE</scope>
</reference>
<evidence type="ECO:0000313" key="5">
    <source>
        <dbReference type="EMBL" id="CAI0446659.1"/>
    </source>
</evidence>
<proteinExistence type="inferred from homology"/>
<name>A0AAV0MKX0_9ROSI</name>
<dbReference type="GO" id="GO:0006508">
    <property type="term" value="P:proteolysis"/>
    <property type="evidence" value="ECO:0007669"/>
    <property type="project" value="UniProtKB-KW"/>
</dbReference>
<keyword evidence="2" id="KW-0645">Protease</keyword>
<sequence>LICVDLRSLAPNQNIELGVINGVVGKLTIEESKKAVPTNTLLPTIVGLKSGDTQTEFYKYMTSQKLVSKYCSRIRDSERIFVPIYLALHVALMVVDIKIREVAIWDSYKKHTNTPDLEAKAKQIVTMLDVLFGKDFSGILDDDHPFQHFPIQFVVEAPQQSNDDDSGMFVVKLMKGATSLDKAA</sequence>
<protein>
    <recommendedName>
        <fullName evidence="4">Ubiquitin-like protease family profile domain-containing protein</fullName>
    </recommendedName>
</protein>
<feature type="non-terminal residue" evidence="5">
    <location>
        <position position="1"/>
    </location>
</feature>
<comment type="caution">
    <text evidence="5">The sequence shown here is derived from an EMBL/GenBank/DDBJ whole genome shotgun (WGS) entry which is preliminary data.</text>
</comment>
<accession>A0AAV0MKX0</accession>
<dbReference type="AlphaFoldDB" id="A0AAV0MKX0"/>
<evidence type="ECO:0000256" key="2">
    <source>
        <dbReference type="ARBA" id="ARBA00022670"/>
    </source>
</evidence>
<keyword evidence="6" id="KW-1185">Reference proteome</keyword>